<dbReference type="PANTHER" id="PTHR43461:SF1">
    <property type="entry name" value="TRANSMEMBRANE PROTEIN 256"/>
    <property type="match status" value="1"/>
</dbReference>
<feature type="transmembrane region" description="Helical" evidence="6">
    <location>
        <begin position="75"/>
        <end position="100"/>
    </location>
</feature>
<organism evidence="7 8">
    <name type="scientific">Roseibium aggregatum</name>
    <dbReference type="NCBI Taxonomy" id="187304"/>
    <lineage>
        <taxon>Bacteria</taxon>
        <taxon>Pseudomonadati</taxon>
        <taxon>Pseudomonadota</taxon>
        <taxon>Alphaproteobacteria</taxon>
        <taxon>Hyphomicrobiales</taxon>
        <taxon>Stappiaceae</taxon>
        <taxon>Roseibium</taxon>
    </lineage>
</organism>
<dbReference type="RefSeq" id="WP_190289750.1">
    <property type="nucleotide sequence ID" value="NZ_JABFCZ010000002.1"/>
</dbReference>
<protein>
    <submittedName>
        <fullName evidence="7">DUF423 domain-containing protein</fullName>
    </submittedName>
</protein>
<reference evidence="7" key="1">
    <citation type="submission" date="2020-05" db="EMBL/GenBank/DDBJ databases">
        <title>Identification of trans-AT polyketide cluster in two marine bacteria, producers of a novel glutaramide-containing polyketide sesbanimide D and analogs.</title>
        <authorList>
            <person name="Kacar D."/>
            <person name="Rodriguez P."/>
            <person name="Canedo L."/>
            <person name="Gonzalez E."/>
            <person name="Galan B."/>
            <person name="De La Calle F."/>
            <person name="Garcia J.L."/>
        </authorList>
    </citation>
    <scope>NUCLEOTIDE SEQUENCE</scope>
    <source>
        <strain evidence="7">PHM038</strain>
    </source>
</reference>
<keyword evidence="4 6" id="KW-1133">Transmembrane helix</keyword>
<feature type="transmembrane region" description="Helical" evidence="6">
    <location>
        <begin position="112"/>
        <end position="130"/>
    </location>
</feature>
<comment type="similarity">
    <text evidence="2">Belongs to the UPF0382 family.</text>
</comment>
<dbReference type="GO" id="GO:0016020">
    <property type="term" value="C:membrane"/>
    <property type="evidence" value="ECO:0007669"/>
    <property type="project" value="UniProtKB-SubCell"/>
</dbReference>
<evidence type="ECO:0000256" key="1">
    <source>
        <dbReference type="ARBA" id="ARBA00004141"/>
    </source>
</evidence>
<sequence length="133" mass="13809">MSHRMIPAPGEPTSALLRACLILGGIAGAAGVMLLAMSAHVDTSGLVETAAQMLLFHAPAILAIGAISQTRQSPFLGYALILMVAGLALFCGDLVIRAFADRRLFPMSAPTGGMLVIIGWAAVILAALRIRSR</sequence>
<comment type="subcellular location">
    <subcellularLocation>
        <location evidence="1">Membrane</location>
        <topology evidence="1">Multi-pass membrane protein</topology>
    </subcellularLocation>
</comment>
<keyword evidence="5 6" id="KW-0472">Membrane</keyword>
<evidence type="ECO:0000313" key="8">
    <source>
        <dbReference type="Proteomes" id="UP000598467"/>
    </source>
</evidence>
<evidence type="ECO:0000256" key="2">
    <source>
        <dbReference type="ARBA" id="ARBA00009694"/>
    </source>
</evidence>
<accession>A0A926NWS3</accession>
<name>A0A926NWS3_9HYPH</name>
<proteinExistence type="inferred from homology"/>
<dbReference type="AlphaFoldDB" id="A0A926NWS3"/>
<dbReference type="EMBL" id="JABFCZ010000002">
    <property type="protein sequence ID" value="MBD1545090.1"/>
    <property type="molecule type" value="Genomic_DNA"/>
</dbReference>
<comment type="caution">
    <text evidence="7">The sequence shown here is derived from an EMBL/GenBank/DDBJ whole genome shotgun (WGS) entry which is preliminary data.</text>
</comment>
<keyword evidence="3 6" id="KW-0812">Transmembrane</keyword>
<evidence type="ECO:0000256" key="3">
    <source>
        <dbReference type="ARBA" id="ARBA00022692"/>
    </source>
</evidence>
<feature type="transmembrane region" description="Helical" evidence="6">
    <location>
        <begin position="15"/>
        <end position="37"/>
    </location>
</feature>
<dbReference type="PANTHER" id="PTHR43461">
    <property type="entry name" value="TRANSMEMBRANE PROTEIN 256"/>
    <property type="match status" value="1"/>
</dbReference>
<dbReference type="InterPro" id="IPR006696">
    <property type="entry name" value="DUF423"/>
</dbReference>
<feature type="transmembrane region" description="Helical" evidence="6">
    <location>
        <begin position="49"/>
        <end position="68"/>
    </location>
</feature>
<dbReference type="Proteomes" id="UP000598467">
    <property type="component" value="Unassembled WGS sequence"/>
</dbReference>
<evidence type="ECO:0000256" key="4">
    <source>
        <dbReference type="ARBA" id="ARBA00022989"/>
    </source>
</evidence>
<gene>
    <name evidence="7" type="ORF">HK439_02360</name>
</gene>
<evidence type="ECO:0000313" key="7">
    <source>
        <dbReference type="EMBL" id="MBD1545090.1"/>
    </source>
</evidence>
<evidence type="ECO:0000256" key="5">
    <source>
        <dbReference type="ARBA" id="ARBA00023136"/>
    </source>
</evidence>
<evidence type="ECO:0000256" key="6">
    <source>
        <dbReference type="SAM" id="Phobius"/>
    </source>
</evidence>
<dbReference type="Pfam" id="PF04241">
    <property type="entry name" value="DUF423"/>
    <property type="match status" value="1"/>
</dbReference>